<protein>
    <submittedName>
        <fullName evidence="2">Uncharacterized protein</fullName>
    </submittedName>
</protein>
<comment type="caution">
    <text evidence="2">The sequence shown here is derived from an EMBL/GenBank/DDBJ whole genome shotgun (WGS) entry which is preliminary data.</text>
</comment>
<dbReference type="AlphaFoldDB" id="A0A101KME1"/>
<accession>A0A101KME1</accession>
<dbReference type="OrthoDB" id="9810895at2"/>
<evidence type="ECO:0000256" key="1">
    <source>
        <dbReference type="SAM" id="SignalP"/>
    </source>
</evidence>
<dbReference type="Proteomes" id="UP000053176">
    <property type="component" value="Unassembled WGS sequence"/>
</dbReference>
<keyword evidence="1" id="KW-0732">Signal</keyword>
<organism evidence="2 3">
    <name type="scientific">Rhizobium loti</name>
    <name type="common">Mesorhizobium loti</name>
    <dbReference type="NCBI Taxonomy" id="381"/>
    <lineage>
        <taxon>Bacteria</taxon>
        <taxon>Pseudomonadati</taxon>
        <taxon>Pseudomonadota</taxon>
        <taxon>Alphaproteobacteria</taxon>
        <taxon>Hyphomicrobiales</taxon>
        <taxon>Phyllobacteriaceae</taxon>
        <taxon>Mesorhizobium</taxon>
    </lineage>
</organism>
<name>A0A101KME1_RHILI</name>
<proteinExistence type="predicted"/>
<reference evidence="2 3" key="1">
    <citation type="submission" date="2015-12" db="EMBL/GenBank/DDBJ databases">
        <title>Draft genome sequence of Mesorhizobium sp. UFLA 01-765, a multitolerant efficient symbiont and plant-growth promoting strain isolated from Zn-mining soil using Leucaena leucocephala as a trap plant.</title>
        <authorList>
            <person name="Rangel W.M."/>
            <person name="Thijs S."/>
            <person name="Longatti S.M."/>
            <person name="Moreira F.M."/>
            <person name="Weyens N."/>
            <person name="Vangronsveld J."/>
            <person name="Van Hamme J.D."/>
            <person name="Bottos E.M."/>
            <person name="Rineau F."/>
        </authorList>
    </citation>
    <scope>NUCLEOTIDE SEQUENCE [LARGE SCALE GENOMIC DNA]</scope>
    <source>
        <strain evidence="2 3">UFLA 01-765</strain>
    </source>
</reference>
<sequence length="101" mass="10283">MTRFLIAAIVLAATAVSGGAGQANAAAQCAPRADIIKALGDQFHESEAGRGLINPNVVLEIFVSDQGSWTVLASDTKGQSCILSVGEGWDSPTIRAAMPGA</sequence>
<evidence type="ECO:0000313" key="2">
    <source>
        <dbReference type="EMBL" id="KUM23324.1"/>
    </source>
</evidence>
<feature type="chain" id="PRO_5007099048" evidence="1">
    <location>
        <begin position="26"/>
        <end position="101"/>
    </location>
</feature>
<evidence type="ECO:0000313" key="3">
    <source>
        <dbReference type="Proteomes" id="UP000053176"/>
    </source>
</evidence>
<dbReference type="EMBL" id="LPWA01000175">
    <property type="protein sequence ID" value="KUM23324.1"/>
    <property type="molecule type" value="Genomic_DNA"/>
</dbReference>
<gene>
    <name evidence="2" type="ORF">AU467_10375</name>
</gene>
<feature type="signal peptide" evidence="1">
    <location>
        <begin position="1"/>
        <end position="25"/>
    </location>
</feature>